<dbReference type="Proteomes" id="UP000199228">
    <property type="component" value="Unassembled WGS sequence"/>
</dbReference>
<dbReference type="Pfam" id="PF00753">
    <property type="entry name" value="Lactamase_B"/>
    <property type="match status" value="1"/>
</dbReference>
<gene>
    <name evidence="3" type="ORF">SAMN02910417_01885</name>
</gene>
<proteinExistence type="predicted"/>
<evidence type="ECO:0000259" key="2">
    <source>
        <dbReference type="SMART" id="SM00849"/>
    </source>
</evidence>
<reference evidence="3 4" key="1">
    <citation type="submission" date="2016-10" db="EMBL/GenBank/DDBJ databases">
        <authorList>
            <person name="de Groot N.N."/>
        </authorList>
    </citation>
    <scope>NUCLEOTIDE SEQUENCE [LARGE SCALE GENOMIC DNA]</scope>
    <source>
        <strain evidence="3 4">DSM 3217</strain>
    </source>
</reference>
<dbReference type="InterPro" id="IPR050855">
    <property type="entry name" value="NDM-1-like"/>
</dbReference>
<evidence type="ECO:0000256" key="1">
    <source>
        <dbReference type="SAM" id="MobiDB-lite"/>
    </source>
</evidence>
<dbReference type="EMBL" id="FMXR01000013">
    <property type="protein sequence ID" value="SDB25348.1"/>
    <property type="molecule type" value="Genomic_DNA"/>
</dbReference>
<dbReference type="OrthoDB" id="9761531at2"/>
<sequence length="285" mass="32139">MRNIYEKKQVAENVYMITECTEAGGPGVNMFLVVGKNRALLFDSGFGVVDTLKKEIETITDMPITCVVGHGHPDHVGGAPLFDDVYMNRKDEMLLPVSLSYERRMEDVFGRGEVDSELFEYAKEHIVDPGGKTFKWKHIGMGEIIELDDDIFEVFEIPGHTQGSIALLNRKKDYALISDAVGVRTALVNLPQEKRVGMELYRDGLENFLRNTTEKTVFWYGHSREPLPYSVATDMLKALNEVLEGQLENDKESNSPFAKRKAAQGKKMMEHKSGQVTLVYDANLL</sequence>
<dbReference type="InterPro" id="IPR036866">
    <property type="entry name" value="RibonucZ/Hydroxyglut_hydro"/>
</dbReference>
<dbReference type="PANTHER" id="PTHR42951:SF22">
    <property type="entry name" value="METALLO BETA-LACTAMASE SUPERFAMILY LIPOPROTEIN"/>
    <property type="match status" value="1"/>
</dbReference>
<dbReference type="InterPro" id="IPR001279">
    <property type="entry name" value="Metallo-B-lactamas"/>
</dbReference>
<feature type="region of interest" description="Disordered" evidence="1">
    <location>
        <begin position="247"/>
        <end position="269"/>
    </location>
</feature>
<name>A0A1G6BXM4_EUBOX</name>
<dbReference type="AlphaFoldDB" id="A0A1G6BXM4"/>
<accession>A0A1G6BXM4</accession>
<keyword evidence="4" id="KW-1185">Reference proteome</keyword>
<organism evidence="3 4">
    <name type="scientific">Eubacterium oxidoreducens</name>
    <dbReference type="NCBI Taxonomy" id="1732"/>
    <lineage>
        <taxon>Bacteria</taxon>
        <taxon>Bacillati</taxon>
        <taxon>Bacillota</taxon>
        <taxon>Clostridia</taxon>
        <taxon>Eubacteriales</taxon>
        <taxon>Eubacteriaceae</taxon>
        <taxon>Eubacterium</taxon>
    </lineage>
</organism>
<feature type="domain" description="Metallo-beta-lactamase" evidence="2">
    <location>
        <begin position="27"/>
        <end position="222"/>
    </location>
</feature>
<dbReference type="PANTHER" id="PTHR42951">
    <property type="entry name" value="METALLO-BETA-LACTAMASE DOMAIN-CONTAINING"/>
    <property type="match status" value="1"/>
</dbReference>
<dbReference type="Gene3D" id="3.60.15.10">
    <property type="entry name" value="Ribonuclease Z/Hydroxyacylglutathione hydrolase-like"/>
    <property type="match status" value="1"/>
</dbReference>
<dbReference type="STRING" id="1732.SAMN02910417_01885"/>
<dbReference type="SMART" id="SM00849">
    <property type="entry name" value="Lactamase_B"/>
    <property type="match status" value="1"/>
</dbReference>
<evidence type="ECO:0000313" key="4">
    <source>
        <dbReference type="Proteomes" id="UP000199228"/>
    </source>
</evidence>
<evidence type="ECO:0000313" key="3">
    <source>
        <dbReference type="EMBL" id="SDB25348.1"/>
    </source>
</evidence>
<protein>
    <submittedName>
        <fullName evidence="3">Glyoxylase, beta-lactamase superfamily II</fullName>
    </submittedName>
</protein>
<dbReference type="SUPFAM" id="SSF56281">
    <property type="entry name" value="Metallo-hydrolase/oxidoreductase"/>
    <property type="match status" value="1"/>
</dbReference>